<dbReference type="PANTHER" id="PTHR19143:SF327">
    <property type="entry name" value="FI21813P1-RELATED"/>
    <property type="match status" value="1"/>
</dbReference>
<proteinExistence type="predicted"/>
<dbReference type="SMART" id="SM00186">
    <property type="entry name" value="FBG"/>
    <property type="match status" value="1"/>
</dbReference>
<dbReference type="GO" id="GO:0005615">
    <property type="term" value="C:extracellular space"/>
    <property type="evidence" value="ECO:0007669"/>
    <property type="project" value="TreeGrafter"/>
</dbReference>
<dbReference type="Gene3D" id="4.10.530.10">
    <property type="entry name" value="Gamma-fibrinogen Carboxyl Terminal Fragment, domain 2"/>
    <property type="match status" value="1"/>
</dbReference>
<name>A0A0Q9WL07_DROVI</name>
<dbReference type="SUPFAM" id="SSF56496">
    <property type="entry name" value="Fibrinogen C-terminal domain-like"/>
    <property type="match status" value="1"/>
</dbReference>
<dbReference type="InterPro" id="IPR014716">
    <property type="entry name" value="Fibrinogen_a/b/g_C_1"/>
</dbReference>
<dbReference type="PANTHER" id="PTHR19143">
    <property type="entry name" value="FIBRINOGEN/TENASCIN/ANGIOPOEITIN"/>
    <property type="match status" value="1"/>
</dbReference>
<dbReference type="EMBL" id="CH940647">
    <property type="protein sequence ID" value="KRF85186.1"/>
    <property type="molecule type" value="Genomic_DNA"/>
</dbReference>
<dbReference type="InParanoid" id="A0A0Q9WL07"/>
<evidence type="ECO:0000313" key="3">
    <source>
        <dbReference type="Proteomes" id="UP000008792"/>
    </source>
</evidence>
<dbReference type="AlphaFoldDB" id="A0A0Q9WL07"/>
<feature type="domain" description="Fibrinogen C-terminal" evidence="1">
    <location>
        <begin position="3"/>
        <end position="149"/>
    </location>
</feature>
<keyword evidence="3" id="KW-1185">Reference proteome</keyword>
<accession>A0A0Q9WL07</accession>
<sequence>MRERPKGKLLPRGPQSVGVAAQLHCDSKSWLDSKEDFYRNWSTYREGFGSLHGDFFLGLEKIHRLTRAQPHELYVHMEGFDLDLISLGKSEGSATADRLQYHKHQKFTTFDRDNDNYTYLWQLRKRKQILWWLVVPFTAIDRHSFVKTI</sequence>
<evidence type="ECO:0000259" key="1">
    <source>
        <dbReference type="SMART" id="SM00186"/>
    </source>
</evidence>
<reference evidence="2 3" key="1">
    <citation type="journal article" date="2007" name="Nature">
        <title>Evolution of genes and genomes on the Drosophila phylogeny.</title>
        <authorList>
            <consortium name="Drosophila 12 Genomes Consortium"/>
            <person name="Clark A.G."/>
            <person name="Eisen M.B."/>
            <person name="Smith D.R."/>
            <person name="Bergman C.M."/>
            <person name="Oliver B."/>
            <person name="Markow T.A."/>
            <person name="Kaufman T.C."/>
            <person name="Kellis M."/>
            <person name="Gelbart W."/>
            <person name="Iyer V.N."/>
            <person name="Pollard D.A."/>
            <person name="Sackton T.B."/>
            <person name="Larracuente A.M."/>
            <person name="Singh N.D."/>
            <person name="Abad J.P."/>
            <person name="Abt D.N."/>
            <person name="Adryan B."/>
            <person name="Aguade M."/>
            <person name="Akashi H."/>
            <person name="Anderson W.W."/>
            <person name="Aquadro C.F."/>
            <person name="Ardell D.H."/>
            <person name="Arguello R."/>
            <person name="Artieri C.G."/>
            <person name="Barbash D.A."/>
            <person name="Barker D."/>
            <person name="Barsanti P."/>
            <person name="Batterham P."/>
            <person name="Batzoglou S."/>
            <person name="Begun D."/>
            <person name="Bhutkar A."/>
            <person name="Blanco E."/>
            <person name="Bosak S.A."/>
            <person name="Bradley R.K."/>
            <person name="Brand A.D."/>
            <person name="Brent M.R."/>
            <person name="Brooks A.N."/>
            <person name="Brown R.H."/>
            <person name="Butlin R.K."/>
            <person name="Caggese C."/>
            <person name="Calvi B.R."/>
            <person name="Bernardo de Carvalho A."/>
            <person name="Caspi A."/>
            <person name="Castrezana S."/>
            <person name="Celniker S.E."/>
            <person name="Chang J.L."/>
            <person name="Chapple C."/>
            <person name="Chatterji S."/>
            <person name="Chinwalla A."/>
            <person name="Civetta A."/>
            <person name="Clifton S.W."/>
            <person name="Comeron J.M."/>
            <person name="Costello J.C."/>
            <person name="Coyne J.A."/>
            <person name="Daub J."/>
            <person name="David R.G."/>
            <person name="Delcher A.L."/>
            <person name="Delehaunty K."/>
            <person name="Do C.B."/>
            <person name="Ebling H."/>
            <person name="Edwards K."/>
            <person name="Eickbush T."/>
            <person name="Evans J.D."/>
            <person name="Filipski A."/>
            <person name="Findeiss S."/>
            <person name="Freyhult E."/>
            <person name="Fulton L."/>
            <person name="Fulton R."/>
            <person name="Garcia A.C."/>
            <person name="Gardiner A."/>
            <person name="Garfield D.A."/>
            <person name="Garvin B.E."/>
            <person name="Gibson G."/>
            <person name="Gilbert D."/>
            <person name="Gnerre S."/>
            <person name="Godfrey J."/>
            <person name="Good R."/>
            <person name="Gotea V."/>
            <person name="Gravely B."/>
            <person name="Greenberg A.J."/>
            <person name="Griffiths-Jones S."/>
            <person name="Gross S."/>
            <person name="Guigo R."/>
            <person name="Gustafson E.A."/>
            <person name="Haerty W."/>
            <person name="Hahn M.W."/>
            <person name="Halligan D.L."/>
            <person name="Halpern A.L."/>
            <person name="Halter G.M."/>
            <person name="Han M.V."/>
            <person name="Heger A."/>
            <person name="Hillier L."/>
            <person name="Hinrichs A.S."/>
            <person name="Holmes I."/>
            <person name="Hoskins R.A."/>
            <person name="Hubisz M.J."/>
            <person name="Hultmark D."/>
            <person name="Huntley M.A."/>
            <person name="Jaffe D.B."/>
            <person name="Jagadeeshan S."/>
            <person name="Jeck W.R."/>
            <person name="Johnson J."/>
            <person name="Jones C.D."/>
            <person name="Jordan W.C."/>
            <person name="Karpen G.H."/>
            <person name="Kataoka E."/>
            <person name="Keightley P.D."/>
            <person name="Kheradpour P."/>
            <person name="Kirkness E.F."/>
            <person name="Koerich L.B."/>
            <person name="Kristiansen K."/>
            <person name="Kudrna D."/>
            <person name="Kulathinal R.J."/>
            <person name="Kumar S."/>
            <person name="Kwok R."/>
            <person name="Lander E."/>
            <person name="Langley C.H."/>
            <person name="Lapoint R."/>
            <person name="Lazzaro B.P."/>
            <person name="Lee S.J."/>
            <person name="Levesque L."/>
            <person name="Li R."/>
            <person name="Lin C.F."/>
            <person name="Lin M.F."/>
            <person name="Lindblad-Toh K."/>
            <person name="Llopart A."/>
            <person name="Long M."/>
            <person name="Low L."/>
            <person name="Lozovsky E."/>
            <person name="Lu J."/>
            <person name="Luo M."/>
            <person name="Machado C.A."/>
            <person name="Makalowski W."/>
            <person name="Marzo M."/>
            <person name="Matsuda M."/>
            <person name="Matzkin L."/>
            <person name="McAllister B."/>
            <person name="McBride C.S."/>
            <person name="McKernan B."/>
            <person name="McKernan K."/>
            <person name="Mendez-Lago M."/>
            <person name="Minx P."/>
            <person name="Mollenhauer M.U."/>
            <person name="Montooth K."/>
            <person name="Mount S.M."/>
            <person name="Mu X."/>
            <person name="Myers E."/>
            <person name="Negre B."/>
            <person name="Newfeld S."/>
            <person name="Nielsen R."/>
            <person name="Noor M.A."/>
            <person name="O'Grady P."/>
            <person name="Pachter L."/>
            <person name="Papaceit M."/>
            <person name="Parisi M.J."/>
            <person name="Parisi M."/>
            <person name="Parts L."/>
            <person name="Pedersen J.S."/>
            <person name="Pesole G."/>
            <person name="Phillippy A.M."/>
            <person name="Ponting C.P."/>
            <person name="Pop M."/>
            <person name="Porcelli D."/>
            <person name="Powell J.R."/>
            <person name="Prohaska S."/>
            <person name="Pruitt K."/>
            <person name="Puig M."/>
            <person name="Quesneville H."/>
            <person name="Ram K.R."/>
            <person name="Rand D."/>
            <person name="Rasmussen M.D."/>
            <person name="Reed L.K."/>
            <person name="Reenan R."/>
            <person name="Reily A."/>
            <person name="Remington K.A."/>
            <person name="Rieger T.T."/>
            <person name="Ritchie M.G."/>
            <person name="Robin C."/>
            <person name="Rogers Y.H."/>
            <person name="Rohde C."/>
            <person name="Rozas J."/>
            <person name="Rubenfield M.J."/>
            <person name="Ruiz A."/>
            <person name="Russo S."/>
            <person name="Salzberg S.L."/>
            <person name="Sanchez-Gracia A."/>
            <person name="Saranga D.J."/>
            <person name="Sato H."/>
            <person name="Schaeffer S.W."/>
            <person name="Schatz M.C."/>
            <person name="Schlenke T."/>
            <person name="Schwartz R."/>
            <person name="Segarra C."/>
            <person name="Singh R.S."/>
            <person name="Sirot L."/>
            <person name="Sirota M."/>
            <person name="Sisneros N.B."/>
            <person name="Smith C.D."/>
            <person name="Smith T.F."/>
            <person name="Spieth J."/>
            <person name="Stage D.E."/>
            <person name="Stark A."/>
            <person name="Stephan W."/>
            <person name="Strausberg R.L."/>
            <person name="Strempel S."/>
            <person name="Sturgill D."/>
            <person name="Sutton G."/>
            <person name="Sutton G.G."/>
            <person name="Tao W."/>
            <person name="Teichmann S."/>
            <person name="Tobari Y.N."/>
            <person name="Tomimura Y."/>
            <person name="Tsolas J.M."/>
            <person name="Valente V.L."/>
            <person name="Venter E."/>
            <person name="Venter J.C."/>
            <person name="Vicario S."/>
            <person name="Vieira F.G."/>
            <person name="Vilella A.J."/>
            <person name="Villasante A."/>
            <person name="Walenz B."/>
            <person name="Wang J."/>
            <person name="Wasserman M."/>
            <person name="Watts T."/>
            <person name="Wilson D."/>
            <person name="Wilson R.K."/>
            <person name="Wing R.A."/>
            <person name="Wolfner M.F."/>
            <person name="Wong A."/>
            <person name="Wong G.K."/>
            <person name="Wu C.I."/>
            <person name="Wu G."/>
            <person name="Yamamoto D."/>
            <person name="Yang H.P."/>
            <person name="Yang S.P."/>
            <person name="Yorke J.A."/>
            <person name="Yoshida K."/>
            <person name="Zdobnov E."/>
            <person name="Zhang P."/>
            <person name="Zhang Y."/>
            <person name="Zimin A.V."/>
            <person name="Baldwin J."/>
            <person name="Abdouelleil A."/>
            <person name="Abdulkadir J."/>
            <person name="Abebe A."/>
            <person name="Abera B."/>
            <person name="Abreu J."/>
            <person name="Acer S.C."/>
            <person name="Aftuck L."/>
            <person name="Alexander A."/>
            <person name="An P."/>
            <person name="Anderson E."/>
            <person name="Anderson S."/>
            <person name="Arachi H."/>
            <person name="Azer M."/>
            <person name="Bachantsang P."/>
            <person name="Barry A."/>
            <person name="Bayul T."/>
            <person name="Berlin A."/>
            <person name="Bessette D."/>
            <person name="Bloom T."/>
            <person name="Blye J."/>
            <person name="Boguslavskiy L."/>
            <person name="Bonnet C."/>
            <person name="Boukhgalter B."/>
            <person name="Bourzgui I."/>
            <person name="Brown A."/>
            <person name="Cahill P."/>
            <person name="Channer S."/>
            <person name="Cheshatsang Y."/>
            <person name="Chuda L."/>
            <person name="Citroen M."/>
            <person name="Collymore A."/>
            <person name="Cooke P."/>
            <person name="Costello M."/>
            <person name="D'Aco K."/>
            <person name="Daza R."/>
            <person name="De Haan G."/>
            <person name="DeGray S."/>
            <person name="DeMaso C."/>
            <person name="Dhargay N."/>
            <person name="Dooley K."/>
            <person name="Dooley E."/>
            <person name="Doricent M."/>
            <person name="Dorje P."/>
            <person name="Dorjee K."/>
            <person name="Dupes A."/>
            <person name="Elong R."/>
            <person name="Falk J."/>
            <person name="Farina A."/>
            <person name="Faro S."/>
            <person name="Ferguson D."/>
            <person name="Fisher S."/>
            <person name="Foley C.D."/>
            <person name="Franke A."/>
            <person name="Friedrich D."/>
            <person name="Gadbois L."/>
            <person name="Gearin G."/>
            <person name="Gearin C.R."/>
            <person name="Giannoukos G."/>
            <person name="Goode T."/>
            <person name="Graham J."/>
            <person name="Grandbois E."/>
            <person name="Grewal S."/>
            <person name="Gyaltsen K."/>
            <person name="Hafez N."/>
            <person name="Hagos B."/>
            <person name="Hall J."/>
            <person name="Henson C."/>
            <person name="Hollinger A."/>
            <person name="Honan T."/>
            <person name="Huard M.D."/>
            <person name="Hughes L."/>
            <person name="Hurhula B."/>
            <person name="Husby M.E."/>
            <person name="Kamat A."/>
            <person name="Kanga B."/>
            <person name="Kashin S."/>
            <person name="Khazanovich D."/>
            <person name="Kisner P."/>
            <person name="Lance K."/>
            <person name="Lara M."/>
            <person name="Lee W."/>
            <person name="Lennon N."/>
            <person name="Letendre F."/>
            <person name="LeVine R."/>
            <person name="Lipovsky A."/>
            <person name="Liu X."/>
            <person name="Liu J."/>
            <person name="Liu S."/>
            <person name="Lokyitsang T."/>
            <person name="Lokyitsang Y."/>
            <person name="Lubonja R."/>
            <person name="Lui A."/>
            <person name="MacDonald P."/>
            <person name="Magnisalis V."/>
            <person name="Maru K."/>
            <person name="Matthews C."/>
            <person name="McCusker W."/>
            <person name="McDonough S."/>
            <person name="Mehta T."/>
            <person name="Meldrim J."/>
            <person name="Meneus L."/>
            <person name="Mihai O."/>
            <person name="Mihalev A."/>
            <person name="Mihova T."/>
            <person name="Mittelman R."/>
            <person name="Mlenga V."/>
            <person name="Montmayeur A."/>
            <person name="Mulrain L."/>
            <person name="Navidi A."/>
            <person name="Naylor J."/>
            <person name="Negash T."/>
            <person name="Nguyen T."/>
            <person name="Nguyen N."/>
            <person name="Nicol R."/>
            <person name="Norbu C."/>
            <person name="Norbu N."/>
            <person name="Novod N."/>
            <person name="O'Neill B."/>
            <person name="Osman S."/>
            <person name="Markiewicz E."/>
            <person name="Oyono O.L."/>
            <person name="Patti C."/>
            <person name="Phunkhang P."/>
            <person name="Pierre F."/>
            <person name="Priest M."/>
            <person name="Raghuraman S."/>
            <person name="Rege F."/>
            <person name="Reyes R."/>
            <person name="Rise C."/>
            <person name="Rogov P."/>
            <person name="Ross K."/>
            <person name="Ryan E."/>
            <person name="Settipalli S."/>
            <person name="Shea T."/>
            <person name="Sherpa N."/>
            <person name="Shi L."/>
            <person name="Shih D."/>
            <person name="Sparrow T."/>
            <person name="Spaulding J."/>
            <person name="Stalker J."/>
            <person name="Stange-Thomann N."/>
            <person name="Stavropoulos S."/>
            <person name="Stone C."/>
            <person name="Strader C."/>
            <person name="Tesfaye S."/>
            <person name="Thomson T."/>
            <person name="Thoulutsang Y."/>
            <person name="Thoulutsang D."/>
            <person name="Topham K."/>
            <person name="Topping I."/>
            <person name="Tsamla T."/>
            <person name="Vassiliev H."/>
            <person name="Vo A."/>
            <person name="Wangchuk T."/>
            <person name="Wangdi T."/>
            <person name="Weiand M."/>
            <person name="Wilkinson J."/>
            <person name="Wilson A."/>
            <person name="Yadav S."/>
            <person name="Young G."/>
            <person name="Yu Q."/>
            <person name="Zembek L."/>
            <person name="Zhong D."/>
            <person name="Zimmer A."/>
            <person name="Zwirko Z."/>
            <person name="Jaffe D.B."/>
            <person name="Alvarez P."/>
            <person name="Brockman W."/>
            <person name="Butler J."/>
            <person name="Chin C."/>
            <person name="Gnerre S."/>
            <person name="Grabherr M."/>
            <person name="Kleber M."/>
            <person name="Mauceli E."/>
            <person name="MacCallum I."/>
        </authorList>
    </citation>
    <scope>NUCLEOTIDE SEQUENCE [LARGE SCALE GENOMIC DNA]</scope>
    <source>
        <strain evidence="3">Tucson 15010-1051.87</strain>
    </source>
</reference>
<dbReference type="Proteomes" id="UP000008792">
    <property type="component" value="Unassembled WGS sequence"/>
</dbReference>
<protein>
    <recommendedName>
        <fullName evidence="1">Fibrinogen C-terminal domain-containing protein</fullName>
    </recommendedName>
</protein>
<dbReference type="Pfam" id="PF00147">
    <property type="entry name" value="Fibrinogen_C"/>
    <property type="match status" value="1"/>
</dbReference>
<evidence type="ECO:0000313" key="2">
    <source>
        <dbReference type="EMBL" id="KRF85186.1"/>
    </source>
</evidence>
<dbReference type="STRING" id="7244.A0A0Q9WL07"/>
<gene>
    <name evidence="2" type="primary">Dvir\GJ25987</name>
    <name evidence="2" type="ORF">Dvir_GJ25987</name>
</gene>
<dbReference type="InterPro" id="IPR050373">
    <property type="entry name" value="Fibrinogen_C-term_domain"/>
</dbReference>
<organism evidence="2 3">
    <name type="scientific">Drosophila virilis</name>
    <name type="common">Fruit fly</name>
    <dbReference type="NCBI Taxonomy" id="7244"/>
    <lineage>
        <taxon>Eukaryota</taxon>
        <taxon>Metazoa</taxon>
        <taxon>Ecdysozoa</taxon>
        <taxon>Arthropoda</taxon>
        <taxon>Hexapoda</taxon>
        <taxon>Insecta</taxon>
        <taxon>Pterygota</taxon>
        <taxon>Neoptera</taxon>
        <taxon>Endopterygota</taxon>
        <taxon>Diptera</taxon>
        <taxon>Brachycera</taxon>
        <taxon>Muscomorpha</taxon>
        <taxon>Ephydroidea</taxon>
        <taxon>Drosophilidae</taxon>
        <taxon>Drosophila</taxon>
    </lineage>
</organism>
<dbReference type="InterPro" id="IPR002181">
    <property type="entry name" value="Fibrinogen_a/b/g_C_dom"/>
</dbReference>
<dbReference type="InterPro" id="IPR036056">
    <property type="entry name" value="Fibrinogen-like_C"/>
</dbReference>
<dbReference type="Gene3D" id="3.90.215.10">
    <property type="entry name" value="Gamma Fibrinogen, chain A, domain 1"/>
    <property type="match status" value="1"/>
</dbReference>